<organism evidence="2 3">
    <name type="scientific">Candidatus Ignatzschineria merdigallinarum</name>
    <dbReference type="NCBI Taxonomy" id="2838621"/>
    <lineage>
        <taxon>Bacteria</taxon>
        <taxon>Pseudomonadati</taxon>
        <taxon>Pseudomonadota</taxon>
        <taxon>Gammaproteobacteria</taxon>
        <taxon>Cardiobacteriales</taxon>
        <taxon>Ignatzschineriaceae</taxon>
        <taxon>Ignatzschineria</taxon>
    </lineage>
</organism>
<dbReference type="InterPro" id="IPR029058">
    <property type="entry name" value="AB_hydrolase_fold"/>
</dbReference>
<dbReference type="Proteomes" id="UP000823934">
    <property type="component" value="Unassembled WGS sequence"/>
</dbReference>
<reference evidence="2" key="2">
    <citation type="submission" date="2021-04" db="EMBL/GenBank/DDBJ databases">
        <authorList>
            <person name="Gilroy R."/>
        </authorList>
    </citation>
    <scope>NUCLEOTIDE SEQUENCE</scope>
    <source>
        <strain evidence="2">CHK160-9182</strain>
    </source>
</reference>
<evidence type="ECO:0000313" key="3">
    <source>
        <dbReference type="Proteomes" id="UP000823934"/>
    </source>
</evidence>
<dbReference type="InterPro" id="IPR050266">
    <property type="entry name" value="AB_hydrolase_sf"/>
</dbReference>
<protein>
    <submittedName>
        <fullName evidence="2">Alpha/beta fold hydrolase</fullName>
    </submittedName>
</protein>
<evidence type="ECO:0000313" key="2">
    <source>
        <dbReference type="EMBL" id="HIW06482.1"/>
    </source>
</evidence>
<dbReference type="AlphaFoldDB" id="A0A9D1TU58"/>
<keyword evidence="2" id="KW-0378">Hydrolase</keyword>
<dbReference type="PRINTS" id="PR00111">
    <property type="entry name" value="ABHYDROLASE"/>
</dbReference>
<accession>A0A9D1TU58</accession>
<proteinExistence type="predicted"/>
<reference evidence="2" key="1">
    <citation type="journal article" date="2021" name="PeerJ">
        <title>Extensive microbial diversity within the chicken gut microbiome revealed by metagenomics and culture.</title>
        <authorList>
            <person name="Gilroy R."/>
            <person name="Ravi A."/>
            <person name="Getino M."/>
            <person name="Pursley I."/>
            <person name="Horton D.L."/>
            <person name="Alikhan N.F."/>
            <person name="Baker D."/>
            <person name="Gharbi K."/>
            <person name="Hall N."/>
            <person name="Watson M."/>
            <person name="Adriaenssens E.M."/>
            <person name="Foster-Nyarko E."/>
            <person name="Jarju S."/>
            <person name="Secka A."/>
            <person name="Antonio M."/>
            <person name="Oren A."/>
            <person name="Chaudhuri R.R."/>
            <person name="La Ragione R."/>
            <person name="Hildebrand F."/>
            <person name="Pallen M.J."/>
        </authorList>
    </citation>
    <scope>NUCLEOTIDE SEQUENCE</scope>
    <source>
        <strain evidence="2">CHK160-9182</strain>
    </source>
</reference>
<sequence length="265" mass="29042">MNQCGLFNGKIHYEFYSKEGVRDLVVFVHPLGMNRDVWQKSVDALEDQYAVLVIDLPGHGKSSTVNNNETWSISSLAQMIQELIVTLGYDKMHYVGTSIGGAIGQELLLSSPALLQSAMVTNTSHQIGTVASWAERAQNVRQQGLESMAAGIVPRWFGSHYLSENMADVAQWQQNLEKTDDEGYAVLCEALGGWSATDRLSGRNMSIPALAVAGSEDPAMPLENMQQLASLMQVPLEVLPIGHVPSVEDPEGFNQLLLQWLGDNQ</sequence>
<evidence type="ECO:0000259" key="1">
    <source>
        <dbReference type="Pfam" id="PF00561"/>
    </source>
</evidence>
<dbReference type="InterPro" id="IPR000073">
    <property type="entry name" value="AB_hydrolase_1"/>
</dbReference>
<comment type="caution">
    <text evidence="2">The sequence shown here is derived from an EMBL/GenBank/DDBJ whole genome shotgun (WGS) entry which is preliminary data.</text>
</comment>
<dbReference type="EMBL" id="DXHP01000090">
    <property type="protein sequence ID" value="HIW06482.1"/>
    <property type="molecule type" value="Genomic_DNA"/>
</dbReference>
<gene>
    <name evidence="2" type="ORF">H9889_04040</name>
</gene>
<dbReference type="Gene3D" id="3.40.50.1820">
    <property type="entry name" value="alpha/beta hydrolase"/>
    <property type="match status" value="1"/>
</dbReference>
<dbReference type="PANTHER" id="PTHR43798">
    <property type="entry name" value="MONOACYLGLYCEROL LIPASE"/>
    <property type="match status" value="1"/>
</dbReference>
<dbReference type="SUPFAM" id="SSF53474">
    <property type="entry name" value="alpha/beta-Hydrolases"/>
    <property type="match status" value="1"/>
</dbReference>
<dbReference type="Pfam" id="PF00561">
    <property type="entry name" value="Abhydrolase_1"/>
    <property type="match status" value="1"/>
</dbReference>
<dbReference type="GO" id="GO:0016787">
    <property type="term" value="F:hydrolase activity"/>
    <property type="evidence" value="ECO:0007669"/>
    <property type="project" value="UniProtKB-KW"/>
</dbReference>
<name>A0A9D1TU58_9GAMM</name>
<feature type="domain" description="AB hydrolase-1" evidence="1">
    <location>
        <begin position="24"/>
        <end position="239"/>
    </location>
</feature>